<dbReference type="SUPFAM" id="SSF52540">
    <property type="entry name" value="P-loop containing nucleoside triphosphate hydrolases"/>
    <property type="match status" value="1"/>
</dbReference>
<dbReference type="EMBL" id="CAADEY010000095">
    <property type="protein sequence ID" value="VFJ62235.1"/>
    <property type="molecule type" value="Genomic_DNA"/>
</dbReference>
<organism evidence="1">
    <name type="scientific">Candidatus Kentrum sp. DK</name>
    <dbReference type="NCBI Taxonomy" id="2126562"/>
    <lineage>
        <taxon>Bacteria</taxon>
        <taxon>Pseudomonadati</taxon>
        <taxon>Pseudomonadota</taxon>
        <taxon>Gammaproteobacteria</taxon>
        <taxon>Candidatus Kentrum</taxon>
    </lineage>
</organism>
<dbReference type="AlphaFoldDB" id="A0A450T620"/>
<proteinExistence type="predicted"/>
<dbReference type="InterPro" id="IPR027417">
    <property type="entry name" value="P-loop_NTPase"/>
</dbReference>
<accession>A0A450T620</accession>
<evidence type="ECO:0000313" key="1">
    <source>
        <dbReference type="EMBL" id="VFJ62235.1"/>
    </source>
</evidence>
<gene>
    <name evidence="1" type="ORF">BECKDK2373C_GA0170839_10957</name>
</gene>
<dbReference type="Gene3D" id="3.40.50.300">
    <property type="entry name" value="P-loop containing nucleotide triphosphate hydrolases"/>
    <property type="match status" value="1"/>
</dbReference>
<sequence>MNRGKVYLHVGLQKTASTFLQKELFPYMAGVSYVGRPYTQENDAFNSLQYADDSLYSYDALAKEIELIKKNIGNAPLLISDEMFSGYPLYGMINRGIIAHRLGALIPEAEVILFLRGQADLIESLYNQYVKIGFFSNDLDDSFLYKHGSGFSYQAWHDGKREWTYQNRRFRHLSLFSGSHFLYSKLLSLYESCFSKVHIFLYEDFKYNPEENLARLEHILSAKIPQPLQGKKNTVNPSLNEEKLRLRIIQNRLSSVFPDRLAQKYFRRFSAKPTSSFINLQSKEERRNYVIDLLQSAGVFEDNKTLNNSRKLGMEKFAGNYFADVAS</sequence>
<evidence type="ECO:0008006" key="2">
    <source>
        <dbReference type="Google" id="ProtNLM"/>
    </source>
</evidence>
<reference evidence="1" key="1">
    <citation type="submission" date="2019-02" db="EMBL/GenBank/DDBJ databases">
        <authorList>
            <person name="Gruber-Vodicka R. H."/>
            <person name="Seah K. B. B."/>
        </authorList>
    </citation>
    <scope>NUCLEOTIDE SEQUENCE</scope>
    <source>
        <strain evidence="1">BECK_DK161</strain>
    </source>
</reference>
<protein>
    <recommendedName>
        <fullName evidence="2">Sulfotransferase domain-containing protein</fullName>
    </recommendedName>
</protein>
<name>A0A450T620_9GAMM</name>